<name>A0A1V6CCZ8_UNCT6</name>
<proteinExistence type="predicted"/>
<keyword evidence="1" id="KW-1133">Transmembrane helix</keyword>
<dbReference type="Gene3D" id="3.40.109.10">
    <property type="entry name" value="NADH Oxidase"/>
    <property type="match status" value="1"/>
</dbReference>
<accession>A0A1V6CCZ8</accession>
<organism evidence="3">
    <name type="scientific">candidate division TA06 bacterium ADurb.Bin131</name>
    <dbReference type="NCBI Taxonomy" id="1852827"/>
    <lineage>
        <taxon>Bacteria</taxon>
        <taxon>Bacteria division TA06</taxon>
    </lineage>
</organism>
<dbReference type="GO" id="GO:0016491">
    <property type="term" value="F:oxidoreductase activity"/>
    <property type="evidence" value="ECO:0007669"/>
    <property type="project" value="InterPro"/>
</dbReference>
<dbReference type="CDD" id="cd02142">
    <property type="entry name" value="McbC_SagB-like_oxidoreductase"/>
    <property type="match status" value="1"/>
</dbReference>
<dbReference type="PANTHER" id="PTHR43745">
    <property type="entry name" value="NITROREDUCTASE MJ1384-RELATED"/>
    <property type="match status" value="1"/>
</dbReference>
<protein>
    <submittedName>
        <fullName evidence="3">Nitroreductase family protein</fullName>
    </submittedName>
</protein>
<keyword evidence="1" id="KW-0472">Membrane</keyword>
<evidence type="ECO:0000256" key="1">
    <source>
        <dbReference type="SAM" id="Phobius"/>
    </source>
</evidence>
<dbReference type="AlphaFoldDB" id="A0A1V6CCZ8"/>
<comment type="caution">
    <text evidence="3">The sequence shown here is derived from an EMBL/GenBank/DDBJ whole genome shotgun (WGS) entry which is preliminary data.</text>
</comment>
<feature type="domain" description="Nitroreductase" evidence="2">
    <location>
        <begin position="23"/>
        <end position="194"/>
    </location>
</feature>
<dbReference type="PANTHER" id="PTHR43745:SF2">
    <property type="entry name" value="NITROREDUCTASE MJ1384-RELATED"/>
    <property type="match status" value="1"/>
</dbReference>
<dbReference type="SUPFAM" id="SSF55469">
    <property type="entry name" value="FMN-dependent nitroreductase-like"/>
    <property type="match status" value="1"/>
</dbReference>
<keyword evidence="1" id="KW-0812">Transmembrane</keyword>
<dbReference type="InterPro" id="IPR052544">
    <property type="entry name" value="Bacteriocin_Proc_Enz"/>
</dbReference>
<dbReference type="InterPro" id="IPR029479">
    <property type="entry name" value="Nitroreductase"/>
</dbReference>
<dbReference type="InterPro" id="IPR020051">
    <property type="entry name" value="SagB-type_dehydrogenase"/>
</dbReference>
<dbReference type="Pfam" id="PF00881">
    <property type="entry name" value="Nitroreductase"/>
    <property type="match status" value="1"/>
</dbReference>
<feature type="transmembrane region" description="Helical" evidence="1">
    <location>
        <begin position="109"/>
        <end position="129"/>
    </location>
</feature>
<sequence>MEIIHLPEPLLKGRISVEEALYTRHSTRSFSTDALIIQEVSQILWAAYGRNAYGKKTVPSAGASYPFDIYLVAGDIIGLKSGLYQYDSENHDLITIRNIDIRKAIAEAAYGQMFVCYAPAIIILVARFARTTRFYGKRGERYVFIDSGHIGQNISLQVEAIGLAACMVGAFDDEKISEILSVKGDTVYIIPVGREKA</sequence>
<dbReference type="Proteomes" id="UP000485562">
    <property type="component" value="Unassembled WGS sequence"/>
</dbReference>
<evidence type="ECO:0000313" key="3">
    <source>
        <dbReference type="EMBL" id="OQB74799.1"/>
    </source>
</evidence>
<reference evidence="3" key="1">
    <citation type="submission" date="2017-02" db="EMBL/GenBank/DDBJ databases">
        <title>Delving into the versatile metabolic prowess of the omnipresent phylum Bacteroidetes.</title>
        <authorList>
            <person name="Nobu M.K."/>
            <person name="Mei R."/>
            <person name="Narihiro T."/>
            <person name="Kuroda K."/>
            <person name="Liu W.-T."/>
        </authorList>
    </citation>
    <scope>NUCLEOTIDE SEQUENCE</scope>
    <source>
        <strain evidence="3">ADurb.Bin131</strain>
    </source>
</reference>
<dbReference type="InterPro" id="IPR000415">
    <property type="entry name" value="Nitroreductase-like"/>
</dbReference>
<gene>
    <name evidence="3" type="ORF">BWX89_00370</name>
</gene>
<dbReference type="EMBL" id="MWDQ01000028">
    <property type="protein sequence ID" value="OQB74799.1"/>
    <property type="molecule type" value="Genomic_DNA"/>
</dbReference>
<evidence type="ECO:0000259" key="2">
    <source>
        <dbReference type="Pfam" id="PF00881"/>
    </source>
</evidence>
<dbReference type="NCBIfam" id="TIGR03605">
    <property type="entry name" value="antibiot_sagB"/>
    <property type="match status" value="1"/>
</dbReference>